<sequence>MPTFLDKMMEIVPRALPNIPESIHNTIIDRIVNAGGFTSTQELRYVKEDDFADLLPLVRRRQLLEVFQIESKVITVNLEIVPSSTTEVSSNCLSIISLSGIEDSPSASQPLAMDKREGLLTYMDVQDSSPASLQKRLRKQWRPSVNNWKGSTVGMAQLVLRDQR</sequence>
<gene>
    <name evidence="1" type="ORF">ABG768_019115</name>
</gene>
<dbReference type="AlphaFoldDB" id="A0AAW2AX20"/>
<evidence type="ECO:0000313" key="1">
    <source>
        <dbReference type="EMBL" id="KAK9977294.1"/>
    </source>
</evidence>
<accession>A0AAW2AX20</accession>
<protein>
    <submittedName>
        <fullName evidence="1">Uncharacterized protein</fullName>
    </submittedName>
</protein>
<comment type="caution">
    <text evidence="1">The sequence shown here is derived from an EMBL/GenBank/DDBJ whole genome shotgun (WGS) entry which is preliminary data.</text>
</comment>
<evidence type="ECO:0000313" key="2">
    <source>
        <dbReference type="Proteomes" id="UP001479290"/>
    </source>
</evidence>
<dbReference type="Proteomes" id="UP001479290">
    <property type="component" value="Unassembled WGS sequence"/>
</dbReference>
<keyword evidence="2" id="KW-1185">Reference proteome</keyword>
<reference evidence="1 2" key="1">
    <citation type="submission" date="2024-05" db="EMBL/GenBank/DDBJ databases">
        <title>A high-quality chromosomal-level genome assembly of Topmouth culter (Culter alburnus).</title>
        <authorList>
            <person name="Zhao H."/>
        </authorList>
    </citation>
    <scope>NUCLEOTIDE SEQUENCE [LARGE SCALE GENOMIC DNA]</scope>
    <source>
        <strain evidence="1">CATC2023</strain>
        <tissue evidence="1">Muscle</tissue>
    </source>
</reference>
<organism evidence="1 2">
    <name type="scientific">Culter alburnus</name>
    <name type="common">Topmouth culter</name>
    <dbReference type="NCBI Taxonomy" id="194366"/>
    <lineage>
        <taxon>Eukaryota</taxon>
        <taxon>Metazoa</taxon>
        <taxon>Chordata</taxon>
        <taxon>Craniata</taxon>
        <taxon>Vertebrata</taxon>
        <taxon>Euteleostomi</taxon>
        <taxon>Actinopterygii</taxon>
        <taxon>Neopterygii</taxon>
        <taxon>Teleostei</taxon>
        <taxon>Ostariophysi</taxon>
        <taxon>Cypriniformes</taxon>
        <taxon>Xenocyprididae</taxon>
        <taxon>Xenocypridinae</taxon>
        <taxon>Culter</taxon>
    </lineage>
</organism>
<name>A0AAW2AX20_CULAL</name>
<proteinExistence type="predicted"/>
<dbReference type="EMBL" id="JAWDJR010000003">
    <property type="protein sequence ID" value="KAK9977294.1"/>
    <property type="molecule type" value="Genomic_DNA"/>
</dbReference>